<reference evidence="1" key="1">
    <citation type="submission" date="2021-04" db="EMBL/GenBank/DDBJ databases">
        <title>Genome sequence of Woronichinia naegeliana from Washington state freshwater lake bloom.</title>
        <authorList>
            <person name="Dreher T.W."/>
        </authorList>
    </citation>
    <scope>NUCLEOTIDE SEQUENCE</scope>
    <source>
        <strain evidence="1">WA131</strain>
    </source>
</reference>
<dbReference type="Proteomes" id="UP001065613">
    <property type="component" value="Chromosome"/>
</dbReference>
<gene>
    <name evidence="1" type="ORF">KA717_18010</name>
</gene>
<evidence type="ECO:0008006" key="2">
    <source>
        <dbReference type="Google" id="ProtNLM"/>
    </source>
</evidence>
<protein>
    <recommendedName>
        <fullName evidence="2">DUF2281 domain-containing protein</fullName>
    </recommendedName>
</protein>
<proteinExistence type="predicted"/>
<organism evidence="1">
    <name type="scientific">Woronichinia naegeliana WA131</name>
    <dbReference type="NCBI Taxonomy" id="2824559"/>
    <lineage>
        <taxon>Bacteria</taxon>
        <taxon>Bacillati</taxon>
        <taxon>Cyanobacteriota</taxon>
        <taxon>Cyanophyceae</taxon>
        <taxon>Synechococcales</taxon>
        <taxon>Coelosphaeriaceae</taxon>
        <taxon>Woronichinia</taxon>
    </lineage>
</organism>
<dbReference type="KEGG" id="wna:KA717_18010"/>
<accession>A0A977L2B7</accession>
<dbReference type="AlphaFoldDB" id="A0A977L2B7"/>
<sequence>MNNLELQHRLTEKIAALSSENLHLIWKIVEDLTKDDLSVNNEEYPIETLLQKWQYLIKNNQELDPDKPLNNQEIELICQSLSQSQKSRPIGLADGEFIVPDNFNEPLPDEILDLFYPQ</sequence>
<name>A0A977L2B7_9CYAN</name>
<evidence type="ECO:0000313" key="1">
    <source>
        <dbReference type="EMBL" id="UXE64218.1"/>
    </source>
</evidence>
<dbReference type="EMBL" id="CP073041">
    <property type="protein sequence ID" value="UXE64218.1"/>
    <property type="molecule type" value="Genomic_DNA"/>
</dbReference>